<proteinExistence type="predicted"/>
<evidence type="ECO:0000313" key="4">
    <source>
        <dbReference type="Proteomes" id="UP000230002"/>
    </source>
</evidence>
<evidence type="ECO:0000256" key="2">
    <source>
        <dbReference type="SAM" id="Phobius"/>
    </source>
</evidence>
<dbReference type="Proteomes" id="UP000230002">
    <property type="component" value="Unassembled WGS sequence"/>
</dbReference>
<keyword evidence="2" id="KW-1133">Transmembrane helix</keyword>
<sequence length="585" mass="65433">MDSSESSVTIASSATLFFGAPPSPGADNSGTLLRGPPAAGIDSTPPTVERKQRTIWLAPTPMSYMSDLRYSRRDKLNYNKVAVIETVPPANGIKFRPDTVGALGWKAYEHPEGSVYFRAVNFYTNVWLYDPVAIEAIEEVVERIRATLASFTELSGRDIEFGLDLIDDEEPGAAPGDKLGCYYAVDKTNREVFWLHEVGANFYCDGAEMKIISREHLRKADSPGTWSSIDTILSDLAIRIRDHCYMFPHGRSLSSDTVSDLRAMLSYNMLDKATSRTSVAPYNEDDAHRLFQIFRDIEATESSDEYARPEHVVMIVREKLLRFHGERYAQLDSNKSVFEEDPKNNRRSVLFEAFSWLFFFQPHVYFEQLSRTWVDNKVNYDTWRTFVGGLQDDWAVCIIPASIVLAANVGFLAVQSIEQGSFAATDQTIGQIASYVSTLLNIGCVAASLMLAGQHHLSDHRSAEAAVKYLCGRALSKGGVERLAIIFSVPATFFRWGLVSFATAIFWLCLHDTSVATRITICIVAGISTLLLVVIAFNGEWNSWFSTGPLASGMKRVRRLVRWASTMVATRPRLFIKPKRSMLPE</sequence>
<keyword evidence="4" id="KW-1185">Reference proteome</keyword>
<dbReference type="EMBL" id="AYKW01000068">
    <property type="protein sequence ID" value="PIL23451.1"/>
    <property type="molecule type" value="Genomic_DNA"/>
</dbReference>
<keyword evidence="2" id="KW-0472">Membrane</keyword>
<name>A0A2G8RPN2_9APHY</name>
<accession>A0A2G8RPN2</accession>
<comment type="caution">
    <text evidence="3">The sequence shown here is derived from an EMBL/GenBank/DDBJ whole genome shotgun (WGS) entry which is preliminary data.</text>
</comment>
<dbReference type="AlphaFoldDB" id="A0A2G8RPN2"/>
<keyword evidence="2" id="KW-0812">Transmembrane</keyword>
<evidence type="ECO:0000256" key="1">
    <source>
        <dbReference type="SAM" id="MobiDB-lite"/>
    </source>
</evidence>
<dbReference type="OrthoDB" id="2657661at2759"/>
<organism evidence="3 4">
    <name type="scientific">Ganoderma sinense ZZ0214-1</name>
    <dbReference type="NCBI Taxonomy" id="1077348"/>
    <lineage>
        <taxon>Eukaryota</taxon>
        <taxon>Fungi</taxon>
        <taxon>Dikarya</taxon>
        <taxon>Basidiomycota</taxon>
        <taxon>Agaricomycotina</taxon>
        <taxon>Agaricomycetes</taxon>
        <taxon>Polyporales</taxon>
        <taxon>Polyporaceae</taxon>
        <taxon>Ganoderma</taxon>
    </lineage>
</organism>
<gene>
    <name evidence="3" type="ORF">GSI_14762</name>
</gene>
<feature type="transmembrane region" description="Helical" evidence="2">
    <location>
        <begin position="483"/>
        <end position="509"/>
    </location>
</feature>
<protein>
    <submittedName>
        <fullName evidence="3">Uncharacterized protein</fullName>
    </submittedName>
</protein>
<feature type="transmembrane region" description="Helical" evidence="2">
    <location>
        <begin position="515"/>
        <end position="537"/>
    </location>
</feature>
<evidence type="ECO:0000313" key="3">
    <source>
        <dbReference type="EMBL" id="PIL23451.1"/>
    </source>
</evidence>
<feature type="transmembrane region" description="Helical" evidence="2">
    <location>
        <begin position="432"/>
        <end position="452"/>
    </location>
</feature>
<reference evidence="3 4" key="1">
    <citation type="journal article" date="2015" name="Sci. Rep.">
        <title>Chromosome-level genome map provides insights into diverse defense mechanisms in the medicinal fungus Ganoderma sinense.</title>
        <authorList>
            <person name="Zhu Y."/>
            <person name="Xu J."/>
            <person name="Sun C."/>
            <person name="Zhou S."/>
            <person name="Xu H."/>
            <person name="Nelson D.R."/>
            <person name="Qian J."/>
            <person name="Song J."/>
            <person name="Luo H."/>
            <person name="Xiang L."/>
            <person name="Li Y."/>
            <person name="Xu Z."/>
            <person name="Ji A."/>
            <person name="Wang L."/>
            <person name="Lu S."/>
            <person name="Hayward A."/>
            <person name="Sun W."/>
            <person name="Li X."/>
            <person name="Schwartz D.C."/>
            <person name="Wang Y."/>
            <person name="Chen S."/>
        </authorList>
    </citation>
    <scope>NUCLEOTIDE SEQUENCE [LARGE SCALE GENOMIC DNA]</scope>
    <source>
        <strain evidence="3 4">ZZ0214-1</strain>
    </source>
</reference>
<feature type="region of interest" description="Disordered" evidence="1">
    <location>
        <begin position="26"/>
        <end position="46"/>
    </location>
</feature>